<organism evidence="15 16">
    <name type="scientific">Trichuris muris</name>
    <name type="common">Mouse whipworm</name>
    <dbReference type="NCBI Taxonomy" id="70415"/>
    <lineage>
        <taxon>Eukaryota</taxon>
        <taxon>Metazoa</taxon>
        <taxon>Ecdysozoa</taxon>
        <taxon>Nematoda</taxon>
        <taxon>Enoplea</taxon>
        <taxon>Dorylaimia</taxon>
        <taxon>Trichinellida</taxon>
        <taxon>Trichuridae</taxon>
        <taxon>Trichuris</taxon>
    </lineage>
</organism>
<dbReference type="AlphaFoldDB" id="A0A5S6R4C8"/>
<evidence type="ECO:0000256" key="3">
    <source>
        <dbReference type="ARBA" id="ARBA00022670"/>
    </source>
</evidence>
<feature type="transmembrane region" description="Helical" evidence="13">
    <location>
        <begin position="181"/>
        <end position="204"/>
    </location>
</feature>
<evidence type="ECO:0000256" key="8">
    <source>
        <dbReference type="ARBA" id="ARBA00023136"/>
    </source>
</evidence>
<dbReference type="InterPro" id="IPR039731">
    <property type="entry name" value="Rce1"/>
</dbReference>
<feature type="transmembrane region" description="Helical" evidence="13">
    <location>
        <begin position="240"/>
        <end position="259"/>
    </location>
</feature>
<dbReference type="Proteomes" id="UP000046395">
    <property type="component" value="Unassembled WGS sequence"/>
</dbReference>
<comment type="catalytic activity">
    <reaction evidence="10">
        <text>Hydrolyzes the peptide bond -P2-(S-farnesyl or geranylgeranyl)C-P1'-P2'-P3'-COOH where P1' and P2' are amino acids with aliphatic sidechains and P3' is any C-terminal residue.</text>
        <dbReference type="EC" id="3.4.26.1"/>
    </reaction>
</comment>
<evidence type="ECO:0000256" key="2">
    <source>
        <dbReference type="ARBA" id="ARBA00006897"/>
    </source>
</evidence>
<keyword evidence="6" id="KW-0256">Endoplasmic reticulum</keyword>
<evidence type="ECO:0000313" key="16">
    <source>
        <dbReference type="WBParaSite" id="TMUE_3000014298.1"/>
    </source>
</evidence>
<comment type="similarity">
    <text evidence="2">Belongs to the peptidase U48 family.</text>
</comment>
<evidence type="ECO:0000256" key="13">
    <source>
        <dbReference type="SAM" id="Phobius"/>
    </source>
</evidence>
<reference evidence="16" key="2">
    <citation type="submission" date="2019-12" db="UniProtKB">
        <authorList>
            <consortium name="WormBaseParasite"/>
        </authorList>
    </citation>
    <scope>IDENTIFICATION</scope>
</reference>
<reference evidence="15" key="1">
    <citation type="submission" date="2014-03" db="EMBL/GenBank/DDBJ databases">
        <title>The whipworm genome and dual-species transcriptomics of an intimate host-pathogen interaction.</title>
        <authorList>
            <person name="Foth B.J."/>
            <person name="Tsai I.J."/>
            <person name="Reid A.J."/>
            <person name="Bancroft A.J."/>
            <person name="Nichol S."/>
            <person name="Tracey A."/>
            <person name="Holroyd N."/>
            <person name="Cotton J.A."/>
            <person name="Stanley E.J."/>
            <person name="Zarowiecki M."/>
            <person name="Liu J.Z."/>
            <person name="Huckvale T."/>
            <person name="Cooper P.J."/>
            <person name="Grencis R.K."/>
            <person name="Berriman M."/>
        </authorList>
    </citation>
    <scope>NUCLEOTIDE SEQUENCE [LARGE SCALE GENOMIC DNA]</scope>
    <source>
        <strain evidence="15">Edinburgh</strain>
    </source>
</reference>
<dbReference type="GO" id="GO:0004222">
    <property type="term" value="F:metalloendopeptidase activity"/>
    <property type="evidence" value="ECO:0007669"/>
    <property type="project" value="InterPro"/>
</dbReference>
<accession>A0A5S6R4C8</accession>
<evidence type="ECO:0000256" key="6">
    <source>
        <dbReference type="ARBA" id="ARBA00022824"/>
    </source>
</evidence>
<dbReference type="InterPro" id="IPR003675">
    <property type="entry name" value="Rce1/LyrA-like_dom"/>
</dbReference>
<evidence type="ECO:0000256" key="5">
    <source>
        <dbReference type="ARBA" id="ARBA00022801"/>
    </source>
</evidence>
<feature type="transmembrane region" description="Helical" evidence="13">
    <location>
        <begin position="12"/>
        <end position="29"/>
    </location>
</feature>
<proteinExistence type="inferred from homology"/>
<dbReference type="PANTHER" id="PTHR13046">
    <property type="entry name" value="PROTEASE U48 CAAX PRENYL PROTEASE RCE1"/>
    <property type="match status" value="1"/>
</dbReference>
<evidence type="ECO:0000256" key="1">
    <source>
        <dbReference type="ARBA" id="ARBA00004477"/>
    </source>
</evidence>
<evidence type="ECO:0000259" key="14">
    <source>
        <dbReference type="Pfam" id="PF02517"/>
    </source>
</evidence>
<keyword evidence="15" id="KW-1185">Reference proteome</keyword>
<dbReference type="STRING" id="70415.A0A5S6R4C8"/>
<evidence type="ECO:0000256" key="12">
    <source>
        <dbReference type="ARBA" id="ARBA00049763"/>
    </source>
</evidence>
<keyword evidence="7 13" id="KW-1133">Transmembrane helix</keyword>
<keyword evidence="4 13" id="KW-0812">Transmembrane</keyword>
<dbReference type="PANTHER" id="PTHR13046:SF0">
    <property type="entry name" value="CAAX PRENYL PROTEASE 2"/>
    <property type="match status" value="1"/>
</dbReference>
<dbReference type="WBParaSite" id="TMUE_3000014298.1">
    <property type="protein sequence ID" value="TMUE_3000014298.1"/>
    <property type="gene ID" value="WBGene00294110"/>
</dbReference>
<keyword evidence="8 13" id="KW-0472">Membrane</keyword>
<keyword evidence="5" id="KW-0378">Hydrolase</keyword>
<protein>
    <recommendedName>
        <fullName evidence="12">CAAX prenyl protease 2</fullName>
        <ecNumber evidence="11">3.4.26.1</ecNumber>
    </recommendedName>
    <alternativeName>
        <fullName evidence="9">Farnesylated proteins-converting enzyme 2</fullName>
    </alternativeName>
</protein>
<sequence>MSEWTECHSSVTYALLVPVVYVGLTRLSSYDVPHWDRHRTILRRFVGASFASILLSIVALRWKPENQSALEFFGLRRPGLFLALILPTSVTAVLFLGPWCLSLFVGPPSDDDEEDSFVMLLRNYLLAPLTEELVFRCCALRVMTMCMPWTKACLISPLSFAFAHCHHALEKKRLGYNWQDILCTVGFQVGFCYLFGVYVSLIYLRTRHLMAAFMCHVFCNFMGFPDISLLKLVDRKKRSFVILCFVIGVLLWISLFLPFTEPWLYENKV</sequence>
<dbReference type="WBParaSite" id="TMUE_3000014298.2">
    <property type="protein sequence ID" value="TMUE_3000014298.2"/>
    <property type="gene ID" value="WBGene00294110"/>
</dbReference>
<evidence type="ECO:0000256" key="7">
    <source>
        <dbReference type="ARBA" id="ARBA00022989"/>
    </source>
</evidence>
<dbReference type="Pfam" id="PF02517">
    <property type="entry name" value="Rce1-like"/>
    <property type="match status" value="1"/>
</dbReference>
<dbReference type="GO" id="GO:0071586">
    <property type="term" value="P:CAAX-box protein processing"/>
    <property type="evidence" value="ECO:0007669"/>
    <property type="project" value="InterPro"/>
</dbReference>
<comment type="subcellular location">
    <subcellularLocation>
        <location evidence="1">Endoplasmic reticulum membrane</location>
        <topology evidence="1">Multi-pass membrane protein</topology>
    </subcellularLocation>
</comment>
<dbReference type="GO" id="GO:0005789">
    <property type="term" value="C:endoplasmic reticulum membrane"/>
    <property type="evidence" value="ECO:0007669"/>
    <property type="project" value="UniProtKB-SubCell"/>
</dbReference>
<keyword evidence="3" id="KW-0645">Protease</keyword>
<name>A0A5S6R4C8_TRIMR</name>
<evidence type="ECO:0000256" key="4">
    <source>
        <dbReference type="ARBA" id="ARBA00022692"/>
    </source>
</evidence>
<evidence type="ECO:0000256" key="9">
    <source>
        <dbReference type="ARBA" id="ARBA00032607"/>
    </source>
</evidence>
<feature type="domain" description="CAAX prenyl protease 2/Lysostaphin resistance protein A-like" evidence="14">
    <location>
        <begin position="116"/>
        <end position="222"/>
    </location>
</feature>
<evidence type="ECO:0000313" key="15">
    <source>
        <dbReference type="Proteomes" id="UP000046395"/>
    </source>
</evidence>
<feature type="transmembrane region" description="Helical" evidence="13">
    <location>
        <begin position="80"/>
        <end position="105"/>
    </location>
</feature>
<feature type="transmembrane region" description="Helical" evidence="13">
    <location>
        <begin position="41"/>
        <end position="60"/>
    </location>
</feature>
<dbReference type="EC" id="3.4.26.1" evidence="11"/>
<evidence type="ECO:0000256" key="11">
    <source>
        <dbReference type="ARBA" id="ARBA00049729"/>
    </source>
</evidence>
<evidence type="ECO:0000256" key="10">
    <source>
        <dbReference type="ARBA" id="ARBA00047280"/>
    </source>
</evidence>